<sequence length="432" mass="51495">MGTKLERIADKSAHESRPIFTSLYHLLNEELLLECHKELDGKKAVGIDEVTKEEYARNLRENIRNLVKRLKNKSYKPKPTLRVYIPKANGRKRPLGIASYEDKIVQLGLKKILEAVYEPKFQDNMYGFRPNRNCHMAIKEMCISIVRKRINYVVDADIKCFFDHMSHEWTMKFVGYYIKDPNILWLIKKYLKAGVLESGKYQTNEVGSVQGNIISPILANIYMHHVLVLWYKAYYERRGTGKSFLVVYADDYLAGFEHKREAERYYKEMQERLSKYGLEIETSKSRLLEFGRYAKERRKRRGEGKPETFDFLGFTFYCGENQAGKFCVKPKTNGKRLATKLKEMKQWLKYNRTTPLKELMPKLNLKLTGHYRYYGLTYNIQSLIKYHYNTTLLLFRWMNRRSQKKSYNWEGFKQMLEYYPLAYPKKYFNLYA</sequence>
<dbReference type="Gene3D" id="3.30.70.270">
    <property type="match status" value="1"/>
</dbReference>
<evidence type="ECO:0000313" key="2">
    <source>
        <dbReference type="EMBL" id="CUO63538.1"/>
    </source>
</evidence>
<dbReference type="PANTHER" id="PTHR34047:SF8">
    <property type="entry name" value="PROTEIN YKFC"/>
    <property type="match status" value="1"/>
</dbReference>
<organism evidence="2 3">
    <name type="scientific">Faecalicatena contorta</name>
    <dbReference type="NCBI Taxonomy" id="39482"/>
    <lineage>
        <taxon>Bacteria</taxon>
        <taxon>Bacillati</taxon>
        <taxon>Bacillota</taxon>
        <taxon>Clostridia</taxon>
        <taxon>Lachnospirales</taxon>
        <taxon>Lachnospiraceae</taxon>
        <taxon>Faecalicatena</taxon>
    </lineage>
</organism>
<dbReference type="EMBL" id="CYZU01000026">
    <property type="protein sequence ID" value="CUO63538.1"/>
    <property type="molecule type" value="Genomic_DNA"/>
</dbReference>
<dbReference type="Proteomes" id="UP000095544">
    <property type="component" value="Unassembled WGS sequence"/>
</dbReference>
<name>A0A174GQT6_9FIRM</name>
<proteinExistence type="predicted"/>
<dbReference type="InterPro" id="IPR043502">
    <property type="entry name" value="DNA/RNA_pol_sf"/>
</dbReference>
<feature type="domain" description="Reverse transcriptase" evidence="1">
    <location>
        <begin position="66"/>
        <end position="316"/>
    </location>
</feature>
<dbReference type="PROSITE" id="PS50878">
    <property type="entry name" value="RT_POL"/>
    <property type="match status" value="1"/>
</dbReference>
<dbReference type="NCBIfam" id="TIGR04416">
    <property type="entry name" value="group_II_RT_mat"/>
    <property type="match status" value="1"/>
</dbReference>
<protein>
    <submittedName>
        <fullName evidence="2">Group II intron-encoded protein ltrA</fullName>
    </submittedName>
</protein>
<evidence type="ECO:0000313" key="3">
    <source>
        <dbReference type="Proteomes" id="UP000095544"/>
    </source>
</evidence>
<dbReference type="STRING" id="39482.ERS852491_02801"/>
<dbReference type="RefSeq" id="WP_055153720.1">
    <property type="nucleotide sequence ID" value="NZ_CYZU01000026.1"/>
</dbReference>
<dbReference type="InterPro" id="IPR000477">
    <property type="entry name" value="RT_dom"/>
</dbReference>
<dbReference type="InterPro" id="IPR043128">
    <property type="entry name" value="Rev_trsase/Diguanyl_cyclase"/>
</dbReference>
<dbReference type="InterPro" id="IPR030931">
    <property type="entry name" value="Group_II_RT_mat"/>
</dbReference>
<reference evidence="2 3" key="1">
    <citation type="submission" date="2015-09" db="EMBL/GenBank/DDBJ databases">
        <authorList>
            <consortium name="Pathogen Informatics"/>
        </authorList>
    </citation>
    <scope>NUCLEOTIDE SEQUENCE [LARGE SCALE GENOMIC DNA]</scope>
    <source>
        <strain evidence="2 3">2789STDY5834876</strain>
    </source>
</reference>
<dbReference type="AlphaFoldDB" id="A0A174GQT6"/>
<dbReference type="InterPro" id="IPR051083">
    <property type="entry name" value="GrpII_Intron_Splice-Mob/Def"/>
</dbReference>
<dbReference type="OrthoDB" id="9788687at2"/>
<gene>
    <name evidence="2" type="primary">ltrA_4</name>
    <name evidence="2" type="ORF">ERS852491_02801</name>
</gene>
<evidence type="ECO:0000259" key="1">
    <source>
        <dbReference type="PROSITE" id="PS50878"/>
    </source>
</evidence>
<accession>A0A174GQT6</accession>
<dbReference type="SUPFAM" id="SSF56672">
    <property type="entry name" value="DNA/RNA polymerases"/>
    <property type="match status" value="1"/>
</dbReference>
<dbReference type="Pfam" id="PF00078">
    <property type="entry name" value="RVT_1"/>
    <property type="match status" value="1"/>
</dbReference>
<dbReference type="PANTHER" id="PTHR34047">
    <property type="entry name" value="NUCLEAR INTRON MATURASE 1, MITOCHONDRIAL-RELATED"/>
    <property type="match status" value="1"/>
</dbReference>
<dbReference type="CDD" id="cd01651">
    <property type="entry name" value="RT_G2_intron"/>
    <property type="match status" value="1"/>
</dbReference>